<evidence type="ECO:0000313" key="9">
    <source>
        <dbReference type="Proteomes" id="UP000612893"/>
    </source>
</evidence>
<evidence type="ECO:0000256" key="3">
    <source>
        <dbReference type="ARBA" id="ARBA00022630"/>
    </source>
</evidence>
<dbReference type="SUPFAM" id="SSF51905">
    <property type="entry name" value="FAD/NAD(P)-binding domain"/>
    <property type="match status" value="1"/>
</dbReference>
<evidence type="ECO:0000256" key="5">
    <source>
        <dbReference type="RuleBase" id="RU003968"/>
    </source>
</evidence>
<dbReference type="Gene3D" id="3.50.50.60">
    <property type="entry name" value="FAD/NAD(P)-binding domain"/>
    <property type="match status" value="1"/>
</dbReference>
<dbReference type="EMBL" id="JAEKNR010000005">
    <property type="protein sequence ID" value="MBJ7596548.1"/>
    <property type="molecule type" value="Genomic_DNA"/>
</dbReference>
<protein>
    <submittedName>
        <fullName evidence="8">GMC family oxidoreductase N-terminal domain-containing protein</fullName>
    </submittedName>
</protein>
<keyword evidence="3 5" id="KW-0285">Flavoprotein</keyword>
<dbReference type="PROSITE" id="PS00623">
    <property type="entry name" value="GMC_OXRED_1"/>
    <property type="match status" value="1"/>
</dbReference>
<evidence type="ECO:0000259" key="6">
    <source>
        <dbReference type="PROSITE" id="PS00623"/>
    </source>
</evidence>
<dbReference type="InterPro" id="IPR012132">
    <property type="entry name" value="GMC_OxRdtase"/>
</dbReference>
<sequence>MSGQTVQSSPGPEGRATVYDYVIVGAGSAGCVVAARLGEDRDVRVAVIEAGPPDSESVIHMPLAFRQLWDSRFDWGLWSEAEPGLGNRRNYLPRGRVLGGSSSLNTMIYIRGNPEDYDEWAAMGLAGWGYEDVLPYFRRAEDNERGESYYHGVGGPLTVSEGRSMHPLVGACIDAAVDVGLAPTDDHNGPTQEGAGWFQFTQRNGRRCSTAVAYLHPALARGNVDALTDALATRVLFEDDRAVGVELLRNNNLETVRAEREVIVCAGAYHSPHLLLLSGLGPADELQALGIEPRVDLPVRHNLHDHPFVALVWLTDQESLRTAMTPENLALFEREGRGPLTSGSSEGGAL</sequence>
<feature type="domain" description="Glucose-methanol-choline oxidoreductase N-terminal" evidence="7">
    <location>
        <begin position="267"/>
        <end position="281"/>
    </location>
</feature>
<dbReference type="InterPro" id="IPR036188">
    <property type="entry name" value="FAD/NAD-bd_sf"/>
</dbReference>
<accession>A0A934K4E5</accession>
<dbReference type="PANTHER" id="PTHR11552">
    <property type="entry name" value="GLUCOSE-METHANOL-CHOLINE GMC OXIDOREDUCTASE"/>
    <property type="match status" value="1"/>
</dbReference>
<evidence type="ECO:0000259" key="7">
    <source>
        <dbReference type="PROSITE" id="PS00624"/>
    </source>
</evidence>
<evidence type="ECO:0000256" key="2">
    <source>
        <dbReference type="ARBA" id="ARBA00010790"/>
    </source>
</evidence>
<evidence type="ECO:0000256" key="4">
    <source>
        <dbReference type="ARBA" id="ARBA00022827"/>
    </source>
</evidence>
<dbReference type="AlphaFoldDB" id="A0A934K4E5"/>
<dbReference type="Gene3D" id="3.30.560.10">
    <property type="entry name" value="Glucose Oxidase, domain 3"/>
    <property type="match status" value="1"/>
</dbReference>
<organism evidence="8 9">
    <name type="scientific">Candidatus Nephthysia bennettiae</name>
    <dbReference type="NCBI Taxonomy" id="3127016"/>
    <lineage>
        <taxon>Bacteria</taxon>
        <taxon>Bacillati</taxon>
        <taxon>Candidatus Dormiibacterota</taxon>
        <taxon>Candidatus Dormibacteria</taxon>
        <taxon>Candidatus Dormibacterales</taxon>
        <taxon>Candidatus Dormibacteraceae</taxon>
        <taxon>Candidatus Nephthysia</taxon>
    </lineage>
</organism>
<evidence type="ECO:0000256" key="1">
    <source>
        <dbReference type="ARBA" id="ARBA00001974"/>
    </source>
</evidence>
<feature type="domain" description="Glucose-methanol-choline oxidoreductase N-terminal" evidence="6">
    <location>
        <begin position="95"/>
        <end position="118"/>
    </location>
</feature>
<dbReference type="Pfam" id="PF00732">
    <property type="entry name" value="GMC_oxred_N"/>
    <property type="match status" value="1"/>
</dbReference>
<evidence type="ECO:0000313" key="8">
    <source>
        <dbReference type="EMBL" id="MBJ7596548.1"/>
    </source>
</evidence>
<comment type="similarity">
    <text evidence="2 5">Belongs to the GMC oxidoreductase family.</text>
</comment>
<dbReference type="PANTHER" id="PTHR11552:SF147">
    <property type="entry name" value="CHOLINE DEHYDROGENASE, MITOCHONDRIAL"/>
    <property type="match status" value="1"/>
</dbReference>
<feature type="non-terminal residue" evidence="8">
    <location>
        <position position="350"/>
    </location>
</feature>
<reference evidence="8" key="1">
    <citation type="submission" date="2020-10" db="EMBL/GenBank/DDBJ databases">
        <title>Ca. Dormibacterota MAGs.</title>
        <authorList>
            <person name="Montgomery K."/>
        </authorList>
    </citation>
    <scope>NUCLEOTIDE SEQUENCE [LARGE SCALE GENOMIC DNA]</scope>
    <source>
        <strain evidence="8">SC8812_S17_10</strain>
    </source>
</reference>
<comment type="cofactor">
    <cofactor evidence="1">
        <name>FAD</name>
        <dbReference type="ChEBI" id="CHEBI:57692"/>
    </cofactor>
</comment>
<name>A0A934K4E5_9BACT</name>
<dbReference type="GO" id="GO:0016614">
    <property type="term" value="F:oxidoreductase activity, acting on CH-OH group of donors"/>
    <property type="evidence" value="ECO:0007669"/>
    <property type="project" value="InterPro"/>
</dbReference>
<proteinExistence type="inferred from homology"/>
<gene>
    <name evidence="8" type="ORF">JF922_00455</name>
</gene>
<dbReference type="GO" id="GO:0050660">
    <property type="term" value="F:flavin adenine dinucleotide binding"/>
    <property type="evidence" value="ECO:0007669"/>
    <property type="project" value="InterPro"/>
</dbReference>
<dbReference type="PROSITE" id="PS00624">
    <property type="entry name" value="GMC_OXRED_2"/>
    <property type="match status" value="1"/>
</dbReference>
<dbReference type="InterPro" id="IPR000172">
    <property type="entry name" value="GMC_OxRdtase_N"/>
</dbReference>
<dbReference type="Proteomes" id="UP000612893">
    <property type="component" value="Unassembled WGS sequence"/>
</dbReference>
<keyword evidence="9" id="KW-1185">Reference proteome</keyword>
<comment type="caution">
    <text evidence="8">The sequence shown here is derived from an EMBL/GenBank/DDBJ whole genome shotgun (WGS) entry which is preliminary data.</text>
</comment>
<keyword evidence="4 5" id="KW-0274">FAD</keyword>